<dbReference type="InterPro" id="IPR029466">
    <property type="entry name" value="NAM-associated_C"/>
</dbReference>
<dbReference type="Pfam" id="PF14303">
    <property type="entry name" value="NAM-associated"/>
    <property type="match status" value="1"/>
</dbReference>
<evidence type="ECO:0000313" key="4">
    <source>
        <dbReference type="Proteomes" id="UP000324897"/>
    </source>
</evidence>
<sequence length="426" mass="47553">MGEEADGEAGSDPSYLDMMTEDVAAIDDVPLPTSSTSLQVTPDERNMSCRTSNYSIDEDVALVLAWESVTNDPVTGNDQPGGIYWDRISEHFHRNVKTPSSRSVTSLSHRWGSIRSCCSRWAGCMDEVSRIPPSGVPLQDYATVAQRYYKQKTSGKVFSMHHCWMLLEHNEKWIARDNDKPQSKRRKSSNSPDPNYASADGDEDGEVERGRSPTPSSTAATNNRPPGRKQSKEKAKRDEGGGYKEALREMMTTKKEIEAGKKEEKNARWTEFKAMEERKVAIQEAMMMHKKKKEQHRIMFMDITHFDETQTAFVHAKRSQILAELLSSTMGGTSDMGGNFNMGGNSGDGSIHPYQSIGGHPAGRAPSKTIHLQQKSENRLRCRLFQLRRARTQPPTPSPPCAAAANRVSLPRASIAGWHQQRVARA</sequence>
<gene>
    <name evidence="3" type="ORF">EJB05_25882</name>
</gene>
<dbReference type="EMBL" id="RWGY01000013">
    <property type="protein sequence ID" value="TVU23508.1"/>
    <property type="molecule type" value="Genomic_DNA"/>
</dbReference>
<protein>
    <recommendedName>
        <fullName evidence="2">No apical meristem-associated C-terminal domain-containing protein</fullName>
    </recommendedName>
</protein>
<dbReference type="Proteomes" id="UP000324897">
    <property type="component" value="Chromosome 2"/>
</dbReference>
<dbReference type="PANTHER" id="PTHR45125">
    <property type="entry name" value="F21J9.4-RELATED"/>
    <property type="match status" value="1"/>
</dbReference>
<dbReference type="OrthoDB" id="696719at2759"/>
<feature type="region of interest" description="Disordered" evidence="1">
    <location>
        <begin position="176"/>
        <end position="245"/>
    </location>
</feature>
<dbReference type="AlphaFoldDB" id="A0A5J9UJP6"/>
<organism evidence="3 4">
    <name type="scientific">Eragrostis curvula</name>
    <name type="common">weeping love grass</name>
    <dbReference type="NCBI Taxonomy" id="38414"/>
    <lineage>
        <taxon>Eukaryota</taxon>
        <taxon>Viridiplantae</taxon>
        <taxon>Streptophyta</taxon>
        <taxon>Embryophyta</taxon>
        <taxon>Tracheophyta</taxon>
        <taxon>Spermatophyta</taxon>
        <taxon>Magnoliopsida</taxon>
        <taxon>Liliopsida</taxon>
        <taxon>Poales</taxon>
        <taxon>Poaceae</taxon>
        <taxon>PACMAD clade</taxon>
        <taxon>Chloridoideae</taxon>
        <taxon>Eragrostideae</taxon>
        <taxon>Eragrostidinae</taxon>
        <taxon>Eragrostis</taxon>
    </lineage>
</organism>
<name>A0A5J9UJP6_9POAL</name>
<evidence type="ECO:0000259" key="2">
    <source>
        <dbReference type="Pfam" id="PF14303"/>
    </source>
</evidence>
<accession>A0A5J9UJP6</accession>
<evidence type="ECO:0000256" key="1">
    <source>
        <dbReference type="SAM" id="MobiDB-lite"/>
    </source>
</evidence>
<feature type="compositionally biased region" description="Polar residues" evidence="1">
    <location>
        <begin position="213"/>
        <end position="224"/>
    </location>
</feature>
<dbReference type="PANTHER" id="PTHR45125:SF3">
    <property type="entry name" value="NO-APICAL-MERISTEM-ASSOCIATED CARBOXY-TERMINAL DOMAIN PROTEIN"/>
    <property type="match status" value="1"/>
</dbReference>
<feature type="non-terminal residue" evidence="3">
    <location>
        <position position="1"/>
    </location>
</feature>
<proteinExistence type="predicted"/>
<feature type="domain" description="No apical meristem-associated C-terminal" evidence="2">
    <location>
        <begin position="156"/>
        <end position="321"/>
    </location>
</feature>
<feature type="compositionally biased region" description="Basic and acidic residues" evidence="1">
    <location>
        <begin position="230"/>
        <end position="245"/>
    </location>
</feature>
<comment type="caution">
    <text evidence="3">The sequence shown here is derived from an EMBL/GenBank/DDBJ whole genome shotgun (WGS) entry which is preliminary data.</text>
</comment>
<dbReference type="Gramene" id="TVU23508">
    <property type="protein sequence ID" value="TVU23508"/>
    <property type="gene ID" value="EJB05_25882"/>
</dbReference>
<reference evidence="3 4" key="1">
    <citation type="journal article" date="2019" name="Sci. Rep.">
        <title>A high-quality genome of Eragrostis curvula grass provides insights into Poaceae evolution and supports new strategies to enhance forage quality.</title>
        <authorList>
            <person name="Carballo J."/>
            <person name="Santos B.A.C.M."/>
            <person name="Zappacosta D."/>
            <person name="Garbus I."/>
            <person name="Selva J.P."/>
            <person name="Gallo C.A."/>
            <person name="Diaz A."/>
            <person name="Albertini E."/>
            <person name="Caccamo M."/>
            <person name="Echenique V."/>
        </authorList>
    </citation>
    <scope>NUCLEOTIDE SEQUENCE [LARGE SCALE GENOMIC DNA]</scope>
    <source>
        <strain evidence="4">cv. Victoria</strain>
        <tissue evidence="3">Leaf</tissue>
    </source>
</reference>
<evidence type="ECO:0000313" key="3">
    <source>
        <dbReference type="EMBL" id="TVU23508.1"/>
    </source>
</evidence>
<keyword evidence="4" id="KW-1185">Reference proteome</keyword>